<keyword evidence="10" id="KW-1185">Reference proteome</keyword>
<evidence type="ECO:0000256" key="4">
    <source>
        <dbReference type="ARBA" id="ARBA00048740"/>
    </source>
</evidence>
<comment type="catalytic activity">
    <reaction evidence="6">
        <text>a 5'-end (N(7)-methyl 5'-triphosphoguanosine)-ribonucleoside in snRNA + S-adenosyl-L-methionine = a 5'-end (N(2),N(7)-dimethyl 5'-triphosphoguanosine)-ribonucleoside in snRNA + S-adenosyl-L-homocysteine + H(+)</text>
        <dbReference type="Rhea" id="RHEA:78471"/>
        <dbReference type="Rhea" id="RHEA-COMP:19085"/>
        <dbReference type="Rhea" id="RHEA-COMP:19087"/>
        <dbReference type="ChEBI" id="CHEBI:15378"/>
        <dbReference type="ChEBI" id="CHEBI:57856"/>
        <dbReference type="ChEBI" id="CHEBI:59789"/>
        <dbReference type="ChEBI" id="CHEBI:156461"/>
        <dbReference type="ChEBI" id="CHEBI:172880"/>
    </reaction>
    <physiologicalReaction direction="left-to-right" evidence="6">
        <dbReference type="Rhea" id="RHEA:78472"/>
    </physiologicalReaction>
</comment>
<dbReference type="Gene3D" id="3.40.50.150">
    <property type="entry name" value="Vaccinia Virus protein VP39"/>
    <property type="match status" value="1"/>
</dbReference>
<evidence type="ECO:0000313" key="9">
    <source>
        <dbReference type="EMBL" id="GMI12763.1"/>
    </source>
</evidence>
<comment type="caution">
    <text evidence="9">The sequence shown here is derived from an EMBL/GenBank/DDBJ whole genome shotgun (WGS) entry which is preliminary data.</text>
</comment>
<evidence type="ECO:0000256" key="6">
    <source>
        <dbReference type="ARBA" id="ARBA00049075"/>
    </source>
</evidence>
<proteinExistence type="inferred from homology"/>
<sequence>MQSRSPEASLDPSPLVMLVKSHVVADGGRTFATTLGEYRDLKLMLAARKTKLLNFLEDHQGIFSTSRTNPHIVSFSPPLPSPSDLPTFKPGLMEATTGLLEKMLLILESDHRRRVRRAKSAGRDPDHKPTLISHSLVKKLKFELHFFLHCSGFYKQTSKELAELTAVDMGTTPWFEAAVPPLTLLLSSPSSRLFDVHAGPSGHSVSLTPSYVPREHPNAPSNETNPDHLLADEEGAFSVTSAKASVAMCNLLYKAHKKALQVGAAQQQQQQQQHIQCIDMTAGIGGICFKATKLFDQVDAYEVDEERYKLLIANAKAKGLGPPKLNVYCGDSLSIICENTSSPGALPAVMFDPPWGGVNRDKDSPILFNGLELYEVVSRLKGKAKTLGLKLPVNFDFQPTIEALDPNSVTISLQKNVGKQLFIILSLES</sequence>
<dbReference type="InterPro" id="IPR029063">
    <property type="entry name" value="SAM-dependent_MTases_sf"/>
</dbReference>
<gene>
    <name evidence="9" type="ORF">TrVE_jg1688</name>
</gene>
<evidence type="ECO:0000256" key="5">
    <source>
        <dbReference type="ARBA" id="ARBA00048763"/>
    </source>
</evidence>
<comment type="catalytic activity">
    <reaction evidence="4">
        <text>a 5'-end (N(7)-methyl 5'-triphosphoguanosine)-ribonucleoside in snoRNA + S-adenosyl-L-methionine = a 5'-end (N(2),N(7)-dimethyl 5'-triphosphoguanosine)-ribonucleoside in snoRNA + S-adenosyl-L-homocysteine + H(+)</text>
        <dbReference type="Rhea" id="RHEA:78475"/>
        <dbReference type="Rhea" id="RHEA-COMP:19086"/>
        <dbReference type="Rhea" id="RHEA-COMP:19088"/>
        <dbReference type="ChEBI" id="CHEBI:15378"/>
        <dbReference type="ChEBI" id="CHEBI:57856"/>
        <dbReference type="ChEBI" id="CHEBI:59789"/>
        <dbReference type="ChEBI" id="CHEBI:156461"/>
        <dbReference type="ChEBI" id="CHEBI:172880"/>
    </reaction>
    <physiologicalReaction direction="left-to-right" evidence="4">
        <dbReference type="Rhea" id="RHEA:78476"/>
    </physiologicalReaction>
</comment>
<protein>
    <recommendedName>
        <fullName evidence="1">Trimethylguanosine synthase</fullName>
    </recommendedName>
    <alternativeName>
        <fullName evidence="7">Cap-specific guanine-N(2) methyltransferase</fullName>
    </alternativeName>
</protein>
<dbReference type="SUPFAM" id="SSF53335">
    <property type="entry name" value="S-adenosyl-L-methionine-dependent methyltransferases"/>
    <property type="match status" value="1"/>
</dbReference>
<dbReference type="Proteomes" id="UP001165160">
    <property type="component" value="Unassembled WGS sequence"/>
</dbReference>
<evidence type="ECO:0000313" key="10">
    <source>
        <dbReference type="Proteomes" id="UP001165160"/>
    </source>
</evidence>
<dbReference type="EMBL" id="BRXX01000451">
    <property type="protein sequence ID" value="GMI12763.1"/>
    <property type="molecule type" value="Genomic_DNA"/>
</dbReference>
<evidence type="ECO:0000256" key="3">
    <source>
        <dbReference type="ARBA" id="ARBA00047418"/>
    </source>
</evidence>
<dbReference type="InterPro" id="IPR019012">
    <property type="entry name" value="RNA_cap_Gua-N2-MeTrfase"/>
</dbReference>
<feature type="region of interest" description="Disordered" evidence="8">
    <location>
        <begin position="209"/>
        <end position="228"/>
    </location>
</feature>
<dbReference type="GO" id="GO:0071164">
    <property type="term" value="F:RNA cap trimethylguanosine synthase activity"/>
    <property type="evidence" value="ECO:0007669"/>
    <property type="project" value="TreeGrafter"/>
</dbReference>
<evidence type="ECO:0000256" key="2">
    <source>
        <dbReference type="ARBA" id="ARBA00025783"/>
    </source>
</evidence>
<dbReference type="AlphaFoldDB" id="A0A9W7FIE2"/>
<evidence type="ECO:0000256" key="1">
    <source>
        <dbReference type="ARBA" id="ARBA00018517"/>
    </source>
</evidence>
<evidence type="ECO:0000256" key="8">
    <source>
        <dbReference type="SAM" id="MobiDB-lite"/>
    </source>
</evidence>
<comment type="catalytic activity">
    <reaction evidence="5">
        <text>a 5'-end (N(2),N(7)-dimethyl 5'-triphosphoguanosine)-ribonucleoside in snRNA + S-adenosyl-L-methionine = a 5'-end (N(2),N(2),N(7)-trimethyl 5'-triphosphoguanosine)-ribonucleoside in snRNA + S-adenosyl-L-homocysteine + H(+)</text>
        <dbReference type="Rhea" id="RHEA:78479"/>
        <dbReference type="Rhea" id="RHEA-COMP:19087"/>
        <dbReference type="Rhea" id="RHEA-COMP:19089"/>
        <dbReference type="ChEBI" id="CHEBI:15378"/>
        <dbReference type="ChEBI" id="CHEBI:57856"/>
        <dbReference type="ChEBI" id="CHEBI:59789"/>
        <dbReference type="ChEBI" id="CHEBI:167623"/>
        <dbReference type="ChEBI" id="CHEBI:172880"/>
    </reaction>
    <physiologicalReaction direction="left-to-right" evidence="5">
        <dbReference type="Rhea" id="RHEA:78480"/>
    </physiologicalReaction>
</comment>
<dbReference type="Pfam" id="PF09445">
    <property type="entry name" value="Methyltransf_15"/>
    <property type="match status" value="1"/>
</dbReference>
<reference evidence="10" key="1">
    <citation type="journal article" date="2023" name="Commun. Biol.">
        <title>Genome analysis of Parmales, the sister group of diatoms, reveals the evolutionary specialization of diatoms from phago-mixotrophs to photoautotrophs.</title>
        <authorList>
            <person name="Ban H."/>
            <person name="Sato S."/>
            <person name="Yoshikawa S."/>
            <person name="Yamada K."/>
            <person name="Nakamura Y."/>
            <person name="Ichinomiya M."/>
            <person name="Sato N."/>
            <person name="Blanc-Mathieu R."/>
            <person name="Endo H."/>
            <person name="Kuwata A."/>
            <person name="Ogata H."/>
        </authorList>
    </citation>
    <scope>NUCLEOTIDE SEQUENCE [LARGE SCALE GENOMIC DNA]</scope>
    <source>
        <strain evidence="10">NIES 3699</strain>
    </source>
</reference>
<evidence type="ECO:0000256" key="7">
    <source>
        <dbReference type="ARBA" id="ARBA00049790"/>
    </source>
</evidence>
<accession>A0A9W7FIE2</accession>
<dbReference type="PANTHER" id="PTHR14741:SF32">
    <property type="entry name" value="TRIMETHYLGUANOSINE SYNTHASE"/>
    <property type="match status" value="1"/>
</dbReference>
<dbReference type="PANTHER" id="PTHR14741">
    <property type="entry name" value="S-ADENOSYLMETHIONINE-DEPENDENT METHYLTRANSFERASE RELATED"/>
    <property type="match status" value="1"/>
</dbReference>
<comment type="catalytic activity">
    <reaction evidence="3">
        <text>a 5'-end (N(2),N(7)-dimethyl 5'-triphosphoguanosine)-ribonucleoside in snoRNA + S-adenosyl-L-methionine = a 5'-end (N(2),N(2),N(7)-trimethyl 5'-triphosphoguanosine)-ribonucleoside in snoRNA + S-adenosyl-L-homocysteine + H(+)</text>
        <dbReference type="Rhea" id="RHEA:78507"/>
        <dbReference type="Rhea" id="RHEA-COMP:19088"/>
        <dbReference type="Rhea" id="RHEA-COMP:19090"/>
        <dbReference type="ChEBI" id="CHEBI:15378"/>
        <dbReference type="ChEBI" id="CHEBI:57856"/>
        <dbReference type="ChEBI" id="CHEBI:59789"/>
        <dbReference type="ChEBI" id="CHEBI:167623"/>
        <dbReference type="ChEBI" id="CHEBI:172880"/>
    </reaction>
    <physiologicalReaction direction="left-to-right" evidence="3">
        <dbReference type="Rhea" id="RHEA:78508"/>
    </physiologicalReaction>
</comment>
<organism evidence="9 10">
    <name type="scientific">Triparma verrucosa</name>
    <dbReference type="NCBI Taxonomy" id="1606542"/>
    <lineage>
        <taxon>Eukaryota</taxon>
        <taxon>Sar</taxon>
        <taxon>Stramenopiles</taxon>
        <taxon>Ochrophyta</taxon>
        <taxon>Bolidophyceae</taxon>
        <taxon>Parmales</taxon>
        <taxon>Triparmaceae</taxon>
        <taxon>Triparma</taxon>
    </lineage>
</organism>
<name>A0A9W7FIE2_9STRA</name>
<comment type="similarity">
    <text evidence="2">Belongs to the methyltransferase superfamily. Trimethylguanosine synthase family.</text>
</comment>